<dbReference type="EMBL" id="ASGP02000002">
    <property type="protein sequence ID" value="KAH9521935.1"/>
    <property type="molecule type" value="Genomic_DNA"/>
</dbReference>
<dbReference type="AlphaFoldDB" id="A0A922LBD5"/>
<comment type="caution">
    <text evidence="1">The sequence shown here is derived from an EMBL/GenBank/DDBJ whole genome shotgun (WGS) entry which is preliminary data.</text>
</comment>
<protein>
    <submittedName>
        <fullName evidence="1">Uncharacterized protein</fullName>
    </submittedName>
</protein>
<evidence type="ECO:0000313" key="2">
    <source>
        <dbReference type="Proteomes" id="UP000790347"/>
    </source>
</evidence>
<sequence length="37" mass="4239">MVVMNLIELLSKSLRFLMTMIVPETAEILIKLKDAYA</sequence>
<dbReference type="Proteomes" id="UP000790347">
    <property type="component" value="Unassembled WGS sequence"/>
</dbReference>
<accession>A0A922LBD5</accession>
<reference evidence="1" key="2">
    <citation type="journal article" date="2022" name="Res Sq">
        <title>Comparative Genomics Reveals Insights into the Divergent Evolution of Astigmatic Mites and Household Pest Adaptations.</title>
        <authorList>
            <person name="Xiong Q."/>
            <person name="Wan A.T.-Y."/>
            <person name="Liu X.-Y."/>
            <person name="Fung C.S.-H."/>
            <person name="Xiao X."/>
            <person name="Malainual N."/>
            <person name="Hou J."/>
            <person name="Wang L."/>
            <person name="Wang M."/>
            <person name="Yang K."/>
            <person name="Cui Y."/>
            <person name="Leung E."/>
            <person name="Nong W."/>
            <person name="Shin S.-K."/>
            <person name="Au S."/>
            <person name="Jeong K.Y."/>
            <person name="Chew F.T."/>
            <person name="Hui J."/>
            <person name="Leung T.F."/>
            <person name="Tungtrongchitr A."/>
            <person name="Zhong N."/>
            <person name="Liu Z."/>
            <person name="Tsui S."/>
        </authorList>
    </citation>
    <scope>NUCLEOTIDE SEQUENCE</scope>
    <source>
        <strain evidence="1">Derf</strain>
        <tissue evidence="1">Whole organism</tissue>
    </source>
</reference>
<organism evidence="1 2">
    <name type="scientific">Dermatophagoides farinae</name>
    <name type="common">American house dust mite</name>
    <dbReference type="NCBI Taxonomy" id="6954"/>
    <lineage>
        <taxon>Eukaryota</taxon>
        <taxon>Metazoa</taxon>
        <taxon>Ecdysozoa</taxon>
        <taxon>Arthropoda</taxon>
        <taxon>Chelicerata</taxon>
        <taxon>Arachnida</taxon>
        <taxon>Acari</taxon>
        <taxon>Acariformes</taxon>
        <taxon>Sarcoptiformes</taxon>
        <taxon>Astigmata</taxon>
        <taxon>Psoroptidia</taxon>
        <taxon>Analgoidea</taxon>
        <taxon>Pyroglyphidae</taxon>
        <taxon>Dermatophagoidinae</taxon>
        <taxon>Dermatophagoides</taxon>
    </lineage>
</organism>
<evidence type="ECO:0000313" key="1">
    <source>
        <dbReference type="EMBL" id="KAH9521935.1"/>
    </source>
</evidence>
<name>A0A922LBD5_DERFA</name>
<reference evidence="1" key="1">
    <citation type="submission" date="2013-05" db="EMBL/GenBank/DDBJ databases">
        <authorList>
            <person name="Yim A.K.Y."/>
            <person name="Chan T.F."/>
            <person name="Ji K.M."/>
            <person name="Liu X.Y."/>
            <person name="Zhou J.W."/>
            <person name="Li R.Q."/>
            <person name="Yang K.Y."/>
            <person name="Li J."/>
            <person name="Li M."/>
            <person name="Law P.T.W."/>
            <person name="Wu Y.L."/>
            <person name="Cai Z.L."/>
            <person name="Qin H."/>
            <person name="Bao Y."/>
            <person name="Leung R.K.K."/>
            <person name="Ng P.K.S."/>
            <person name="Zou J."/>
            <person name="Zhong X.J."/>
            <person name="Ran P.X."/>
            <person name="Zhong N.S."/>
            <person name="Liu Z.G."/>
            <person name="Tsui S.K.W."/>
        </authorList>
    </citation>
    <scope>NUCLEOTIDE SEQUENCE</scope>
    <source>
        <strain evidence="1">Derf</strain>
        <tissue evidence="1">Whole organism</tissue>
    </source>
</reference>
<gene>
    <name evidence="1" type="ORF">DERF_005548</name>
</gene>
<keyword evidence="2" id="KW-1185">Reference proteome</keyword>
<proteinExistence type="predicted"/>